<dbReference type="Proteomes" id="UP000233654">
    <property type="component" value="Unassembled WGS sequence"/>
</dbReference>
<comment type="similarity">
    <text evidence="1">Belongs to the V-ATPase D subunit family.</text>
</comment>
<evidence type="ECO:0000313" key="5">
    <source>
        <dbReference type="Proteomes" id="UP000233654"/>
    </source>
</evidence>
<proteinExistence type="inferred from homology"/>
<evidence type="ECO:0000313" key="4">
    <source>
        <dbReference type="EMBL" id="PKQ28194.1"/>
    </source>
</evidence>
<keyword evidence="3" id="KW-0406">Ion transport</keyword>
<sequence>DCYGLAATPALYDEALFVLRGVLPRMVGLAEKEKSVLMLSEEIERTRRRVNALEYVLIPQLEETVRYIKMKLDEFERANLTRLMKIKEMVAETPAPSS</sequence>
<dbReference type="GO" id="GO:0046961">
    <property type="term" value="F:proton-transporting ATPase activity, rotational mechanism"/>
    <property type="evidence" value="ECO:0007669"/>
    <property type="project" value="InterPro"/>
</dbReference>
<evidence type="ECO:0000256" key="2">
    <source>
        <dbReference type="ARBA" id="ARBA00022448"/>
    </source>
</evidence>
<dbReference type="NCBIfam" id="TIGR00309">
    <property type="entry name" value="V_ATPase_subD"/>
    <property type="match status" value="1"/>
</dbReference>
<dbReference type="AlphaFoldDB" id="A0A2N3G6I6"/>
<keyword evidence="2" id="KW-0813">Transport</keyword>
<feature type="non-terminal residue" evidence="4">
    <location>
        <position position="1"/>
    </location>
</feature>
<reference evidence="4 5" key="1">
    <citation type="journal article" date="2017" name="ISME J.">
        <title>Potential for microbial H2 and metal transformations associated with novel bacteria and archaea in deep terrestrial subsurface sediments.</title>
        <authorList>
            <person name="Hernsdorf A.W."/>
            <person name="Amano Y."/>
            <person name="Miyakawa K."/>
            <person name="Ise K."/>
            <person name="Suzuki Y."/>
            <person name="Anantharaman K."/>
            <person name="Probst A."/>
            <person name="Burstein D."/>
            <person name="Thomas B.C."/>
            <person name="Banfield J.F."/>
        </authorList>
    </citation>
    <scope>NUCLEOTIDE SEQUENCE [LARGE SCALE GENOMIC DNA]</scope>
    <source>
        <strain evidence="4">HGW-Actinobacteria-3</strain>
    </source>
</reference>
<dbReference type="InterPro" id="IPR002699">
    <property type="entry name" value="V_ATPase_D"/>
</dbReference>
<accession>A0A2N3G6I6</accession>
<evidence type="ECO:0000256" key="3">
    <source>
        <dbReference type="ARBA" id="ARBA00023065"/>
    </source>
</evidence>
<comment type="caution">
    <text evidence="4">The sequence shown here is derived from an EMBL/GenBank/DDBJ whole genome shotgun (WGS) entry which is preliminary data.</text>
</comment>
<protein>
    <submittedName>
        <fullName evidence="4">V-type ATP synthase subunit D</fullName>
    </submittedName>
</protein>
<dbReference type="Pfam" id="PF01813">
    <property type="entry name" value="ATP-synt_D"/>
    <property type="match status" value="1"/>
</dbReference>
<dbReference type="Gene3D" id="1.10.287.3240">
    <property type="match status" value="1"/>
</dbReference>
<dbReference type="EMBL" id="PHEX01000028">
    <property type="protein sequence ID" value="PKQ28194.1"/>
    <property type="molecule type" value="Genomic_DNA"/>
</dbReference>
<gene>
    <name evidence="4" type="ORF">CVT63_04125</name>
</gene>
<dbReference type="PANTHER" id="PTHR11671">
    <property type="entry name" value="V-TYPE ATP SYNTHASE SUBUNIT D"/>
    <property type="match status" value="1"/>
</dbReference>
<evidence type="ECO:0000256" key="1">
    <source>
        <dbReference type="ARBA" id="ARBA00005850"/>
    </source>
</evidence>
<name>A0A2N3G6I6_9ACTN</name>
<organism evidence="4 5">
    <name type="scientific">Candidatus Anoxymicrobium japonicum</name>
    <dbReference type="NCBI Taxonomy" id="2013648"/>
    <lineage>
        <taxon>Bacteria</taxon>
        <taxon>Bacillati</taxon>
        <taxon>Actinomycetota</taxon>
        <taxon>Candidatus Geothermincolia</taxon>
        <taxon>Candidatus Geothermincolales</taxon>
        <taxon>Candidatus Anoxymicrobiaceae</taxon>
        <taxon>Candidatus Anoxymicrobium</taxon>
    </lineage>
</organism>